<feature type="domain" description="EcoEI R protein C-terminal" evidence="3">
    <location>
        <begin position="302"/>
        <end position="417"/>
    </location>
</feature>
<keyword evidence="6" id="KW-1185">Reference proteome</keyword>
<gene>
    <name evidence="5" type="ORF">OIE64_09790</name>
</gene>
<dbReference type="InterPro" id="IPR050742">
    <property type="entry name" value="Helicase_Restrict-Modif_Enz"/>
</dbReference>
<reference evidence="5 6" key="1">
    <citation type="submission" date="2022-10" db="EMBL/GenBank/DDBJ databases">
        <title>The complete genomes of actinobacterial strains from the NBC collection.</title>
        <authorList>
            <person name="Joergensen T.S."/>
            <person name="Alvarez Arevalo M."/>
            <person name="Sterndorff E.B."/>
            <person name="Faurdal D."/>
            <person name="Vuksanovic O."/>
            <person name="Mourched A.-S."/>
            <person name="Charusanti P."/>
            <person name="Shaw S."/>
            <person name="Blin K."/>
            <person name="Weber T."/>
        </authorList>
    </citation>
    <scope>NUCLEOTIDE SEQUENCE [LARGE SCALE GENOMIC DNA]</scope>
    <source>
        <strain evidence="5 6">NBC 01769</strain>
    </source>
</reference>
<organism evidence="5 6">
    <name type="scientific">Streptomyces brevispora</name>
    <dbReference type="NCBI Taxonomy" id="887462"/>
    <lineage>
        <taxon>Bacteria</taxon>
        <taxon>Bacillati</taxon>
        <taxon>Actinomycetota</taxon>
        <taxon>Actinomycetes</taxon>
        <taxon>Kitasatosporales</taxon>
        <taxon>Streptomycetaceae</taxon>
        <taxon>Streptomyces</taxon>
    </lineage>
</organism>
<dbReference type="Proteomes" id="UP001330827">
    <property type="component" value="Chromosome"/>
</dbReference>
<evidence type="ECO:0000256" key="1">
    <source>
        <dbReference type="ARBA" id="ARBA00006594"/>
    </source>
</evidence>
<dbReference type="RefSeq" id="WP_326591307.1">
    <property type="nucleotide sequence ID" value="NZ_CP109114.1"/>
</dbReference>
<name>A0ABZ1G1H7_9ACTN</name>
<evidence type="ECO:0000313" key="5">
    <source>
        <dbReference type="EMBL" id="WSC13093.1"/>
    </source>
</evidence>
<dbReference type="InterPro" id="IPR038333">
    <property type="entry name" value="T1MK-like_N_sf"/>
</dbReference>
<dbReference type="PANTHER" id="PTHR47396:SF1">
    <property type="entry name" value="ATP-DEPENDENT HELICASE IRC3-RELATED"/>
    <property type="match status" value="1"/>
</dbReference>
<keyword evidence="2" id="KW-0680">Restriction system</keyword>
<dbReference type="PANTHER" id="PTHR47396">
    <property type="entry name" value="TYPE I RESTRICTION ENZYME ECOKI R PROTEIN"/>
    <property type="match status" value="1"/>
</dbReference>
<evidence type="ECO:0000256" key="2">
    <source>
        <dbReference type="ARBA" id="ARBA00022747"/>
    </source>
</evidence>
<dbReference type="Pfam" id="PF08463">
    <property type="entry name" value="EcoEI_R_C"/>
    <property type="match status" value="1"/>
</dbReference>
<dbReference type="Pfam" id="PF12161">
    <property type="entry name" value="HsdM_N"/>
    <property type="match status" value="1"/>
</dbReference>
<dbReference type="Gene3D" id="1.20.1260.30">
    <property type="match status" value="1"/>
</dbReference>
<accession>A0ABZ1G1H7</accession>
<evidence type="ECO:0000313" key="6">
    <source>
        <dbReference type="Proteomes" id="UP001330827"/>
    </source>
</evidence>
<dbReference type="InterPro" id="IPR013670">
    <property type="entry name" value="EcoEI_R_C_dom"/>
</dbReference>
<evidence type="ECO:0000259" key="3">
    <source>
        <dbReference type="Pfam" id="PF08463"/>
    </source>
</evidence>
<dbReference type="InterPro" id="IPR022749">
    <property type="entry name" value="D12N6_MeTrfase_N"/>
</dbReference>
<dbReference type="EMBL" id="CP109114">
    <property type="protein sequence ID" value="WSC13093.1"/>
    <property type="molecule type" value="Genomic_DNA"/>
</dbReference>
<comment type="similarity">
    <text evidence="1">Belongs to the N(4)/N(6)-methyltransferase family.</text>
</comment>
<feature type="domain" description="N6 adenine-specific DNA methyltransferase N-terminal" evidence="4">
    <location>
        <begin position="2"/>
        <end position="69"/>
    </location>
</feature>
<protein>
    <submittedName>
        <fullName evidence="5">Type I restriction-modification system subunit M N-terminal domain-containing protein</fullName>
    </submittedName>
</protein>
<evidence type="ECO:0000259" key="4">
    <source>
        <dbReference type="Pfam" id="PF12161"/>
    </source>
</evidence>
<sequence>MEQITYLLFIKRLDELQTVKDRRANATGTPDPDPFFDEAQQDLRWQNFKARDPEIMYELVAEGVFPYLRLMGGDDSTYSHHGLQLDLLRSLDRREQLDPARDGGPDAIATEPSVRWALAHRLHATVAGMNLDNFLVRPHRREIETFADFRTWHRIDEDAEHAVREKLRHLPSDHEPDPDETREEAKRFDLIAFRLQLAALDGGKEYAKLRQKVRDIAEDLLGKTNIPAVGEQRELLEAVAGEEWWQDVTLPMLEDLRRRLRGLAELVDPKAKRKIGYTDFEDEFGEISEADIKDMPTGTDEQRFRQRARAYLLRHQNLPTVHKLRHNEQITEDDLAGLEEIFLAEAVASPEDLDEVRAAGGLGLFVRTLCGLDRQAAQRAFESFIAGMHLSASQLDFITLIVDVVTKRGVLDVGDLRSRQSLPRPRARRSGRPVLP</sequence>
<proteinExistence type="inferred from homology"/>